<comment type="caution">
    <text evidence="1">The sequence shown here is derived from an EMBL/GenBank/DDBJ whole genome shotgun (WGS) entry which is preliminary data.</text>
</comment>
<protein>
    <submittedName>
        <fullName evidence="1">Uncharacterized protein</fullName>
    </submittedName>
</protein>
<gene>
    <name evidence="1" type="ORF">GNZ18_31205</name>
</gene>
<evidence type="ECO:0000313" key="1">
    <source>
        <dbReference type="EMBL" id="MUN41040.1"/>
    </source>
</evidence>
<dbReference type="EMBL" id="WOFH01000013">
    <property type="protein sequence ID" value="MUN41040.1"/>
    <property type="molecule type" value="Genomic_DNA"/>
</dbReference>
<sequence>MHAGVAFIAEEVIDASPDNAPGVWGSDLQVQLTLSGEMDDALVDRIWRTLTNRWAAVAWDESSGFDINKDPH</sequence>
<organism evidence="1 2">
    <name type="scientific">Actinomadura litoris</name>
    <dbReference type="NCBI Taxonomy" id="2678616"/>
    <lineage>
        <taxon>Bacteria</taxon>
        <taxon>Bacillati</taxon>
        <taxon>Actinomycetota</taxon>
        <taxon>Actinomycetes</taxon>
        <taxon>Streptosporangiales</taxon>
        <taxon>Thermomonosporaceae</taxon>
        <taxon>Actinomadura</taxon>
    </lineage>
</organism>
<evidence type="ECO:0000313" key="2">
    <source>
        <dbReference type="Proteomes" id="UP000432015"/>
    </source>
</evidence>
<name>A0A7K1L9E0_9ACTN</name>
<reference evidence="1 2" key="1">
    <citation type="submission" date="2019-11" db="EMBL/GenBank/DDBJ databases">
        <authorList>
            <person name="Cao P."/>
        </authorList>
    </citation>
    <scope>NUCLEOTIDE SEQUENCE [LARGE SCALE GENOMIC DNA]</scope>
    <source>
        <strain evidence="1 2">NEAU-AAG5</strain>
    </source>
</reference>
<dbReference type="Proteomes" id="UP000432015">
    <property type="component" value="Unassembled WGS sequence"/>
</dbReference>
<keyword evidence="2" id="KW-1185">Reference proteome</keyword>
<dbReference type="AlphaFoldDB" id="A0A7K1L9E0"/>
<proteinExistence type="predicted"/>
<accession>A0A7K1L9E0</accession>
<dbReference type="RefSeq" id="WP_156220236.1">
    <property type="nucleotide sequence ID" value="NZ_WOFH01000013.1"/>
</dbReference>